<reference evidence="2 3" key="1">
    <citation type="journal article" date="2021" name="Sci. Rep.">
        <title>Genome sequencing of the multicellular alga Astrephomene provides insights into convergent evolution of germ-soma differentiation.</title>
        <authorList>
            <person name="Yamashita S."/>
            <person name="Yamamoto K."/>
            <person name="Matsuzaki R."/>
            <person name="Suzuki S."/>
            <person name="Yamaguchi H."/>
            <person name="Hirooka S."/>
            <person name="Minakuchi Y."/>
            <person name="Miyagishima S."/>
            <person name="Kawachi M."/>
            <person name="Toyoda A."/>
            <person name="Nozaki H."/>
        </authorList>
    </citation>
    <scope>NUCLEOTIDE SEQUENCE [LARGE SCALE GENOMIC DNA]</scope>
    <source>
        <strain evidence="2 3">NIES-4017</strain>
    </source>
</reference>
<proteinExistence type="predicted"/>
<dbReference type="AlphaFoldDB" id="A0AAD3E3E6"/>
<feature type="compositionally biased region" description="Low complexity" evidence="1">
    <location>
        <begin position="39"/>
        <end position="49"/>
    </location>
</feature>
<keyword evidence="3" id="KW-1185">Reference proteome</keyword>
<accession>A0AAD3E3E6</accession>
<dbReference type="EMBL" id="BMAR01000081">
    <property type="protein sequence ID" value="GFR52995.1"/>
    <property type="molecule type" value="Genomic_DNA"/>
</dbReference>
<evidence type="ECO:0000256" key="1">
    <source>
        <dbReference type="SAM" id="MobiDB-lite"/>
    </source>
</evidence>
<organism evidence="2 3">
    <name type="scientific">Astrephomene gubernaculifera</name>
    <dbReference type="NCBI Taxonomy" id="47775"/>
    <lineage>
        <taxon>Eukaryota</taxon>
        <taxon>Viridiplantae</taxon>
        <taxon>Chlorophyta</taxon>
        <taxon>core chlorophytes</taxon>
        <taxon>Chlorophyceae</taxon>
        <taxon>CS clade</taxon>
        <taxon>Chlamydomonadales</taxon>
        <taxon>Astrephomenaceae</taxon>
        <taxon>Astrephomene</taxon>
    </lineage>
</organism>
<evidence type="ECO:0000313" key="2">
    <source>
        <dbReference type="EMBL" id="GFR52995.1"/>
    </source>
</evidence>
<sequence length="100" mass="10685">MTMLRRIAASGASLLQHNLRASTCGISTSPWTEVARLISNTSNSSPSSPDEAHVIHGPNTDKAAHQPAHPQPPLLDSSGPVSPSEHATAGLDRLWLDFRR</sequence>
<evidence type="ECO:0000313" key="3">
    <source>
        <dbReference type="Proteomes" id="UP001054857"/>
    </source>
</evidence>
<dbReference type="Proteomes" id="UP001054857">
    <property type="component" value="Unassembled WGS sequence"/>
</dbReference>
<comment type="caution">
    <text evidence="2">The sequence shown here is derived from an EMBL/GenBank/DDBJ whole genome shotgun (WGS) entry which is preliminary data.</text>
</comment>
<name>A0AAD3E3E6_9CHLO</name>
<gene>
    <name evidence="2" type="ORF">Agub_g15686</name>
</gene>
<protein>
    <submittedName>
        <fullName evidence="2">Uncharacterized protein</fullName>
    </submittedName>
</protein>
<feature type="region of interest" description="Disordered" evidence="1">
    <location>
        <begin position="39"/>
        <end position="100"/>
    </location>
</feature>